<dbReference type="Pfam" id="PF09669">
    <property type="entry name" value="Phage_pRha"/>
    <property type="match status" value="1"/>
</dbReference>
<gene>
    <name evidence="2" type="ORF">B1B05_09945</name>
    <name evidence="3" type="ORF">SAMN05443094_104144</name>
</gene>
<dbReference type="EMBL" id="MWSK01000004">
    <property type="protein sequence ID" value="OXS77919.1"/>
    <property type="molecule type" value="Genomic_DNA"/>
</dbReference>
<evidence type="ECO:0000259" key="1">
    <source>
        <dbReference type="Pfam" id="PF10552"/>
    </source>
</evidence>
<evidence type="ECO:0000313" key="5">
    <source>
        <dbReference type="Proteomes" id="UP000215545"/>
    </source>
</evidence>
<dbReference type="EMBL" id="FTLX01000004">
    <property type="protein sequence ID" value="SIQ88558.1"/>
    <property type="molecule type" value="Genomic_DNA"/>
</dbReference>
<protein>
    <submittedName>
        <fullName evidence="3">Phage regulatory protein, rha family</fullName>
    </submittedName>
</protein>
<dbReference type="InterPro" id="IPR014054">
    <property type="entry name" value="Phage_regulatory_Rha"/>
</dbReference>
<dbReference type="InterPro" id="IPR018878">
    <property type="entry name" value="ORF6C_dom"/>
</dbReference>
<dbReference type="RefSeq" id="WP_045850549.1">
    <property type="nucleotide sequence ID" value="NZ_FTLX01000004.1"/>
</dbReference>
<dbReference type="Proteomes" id="UP000215545">
    <property type="component" value="Unassembled WGS sequence"/>
</dbReference>
<name>A0A1N6WEW2_9BACI</name>
<dbReference type="Pfam" id="PF10552">
    <property type="entry name" value="ORF6C"/>
    <property type="match status" value="1"/>
</dbReference>
<dbReference type="OrthoDB" id="9812611at2"/>
<organism evidence="3 4">
    <name type="scientific">Domibacillus enclensis</name>
    <dbReference type="NCBI Taxonomy" id="1017273"/>
    <lineage>
        <taxon>Bacteria</taxon>
        <taxon>Bacillati</taxon>
        <taxon>Bacillota</taxon>
        <taxon>Bacilli</taxon>
        <taxon>Bacillales</taxon>
        <taxon>Bacillaceae</taxon>
        <taxon>Domibacillus</taxon>
    </lineage>
</organism>
<accession>A0A1N6WEW2</accession>
<reference evidence="2" key="3">
    <citation type="submission" date="2017-03" db="EMBL/GenBank/DDBJ databases">
        <authorList>
            <person name="Dastager S.G."/>
            <person name="Neurgaonkar P.S."/>
            <person name="Dharne M.S."/>
        </authorList>
    </citation>
    <scope>NUCLEOTIDE SEQUENCE</scope>
    <source>
        <strain evidence="2">DSM 25145</strain>
    </source>
</reference>
<reference evidence="5" key="2">
    <citation type="submission" date="2017-03" db="EMBL/GenBank/DDBJ databases">
        <title>Bacillus sp. V-88(T) DSM27956, whole genome shotgun sequencing project.</title>
        <authorList>
            <person name="Dastager S.G."/>
            <person name="Neurgaonkar P.S."/>
            <person name="Dharne M.S."/>
        </authorList>
    </citation>
    <scope>NUCLEOTIDE SEQUENCE [LARGE SCALE GENOMIC DNA]</scope>
    <source>
        <strain evidence="5">DSM 25145</strain>
    </source>
</reference>
<evidence type="ECO:0000313" key="3">
    <source>
        <dbReference type="EMBL" id="SIQ88558.1"/>
    </source>
</evidence>
<reference evidence="3 4" key="1">
    <citation type="submission" date="2017-01" db="EMBL/GenBank/DDBJ databases">
        <authorList>
            <person name="Mah S.A."/>
            <person name="Swanson W.J."/>
            <person name="Moy G.W."/>
            <person name="Vacquier V.D."/>
        </authorList>
    </citation>
    <scope>NUCLEOTIDE SEQUENCE [LARGE SCALE GENOMIC DNA]</scope>
    <source>
        <strain evidence="3 4">NIO-1016</strain>
    </source>
</reference>
<sequence>MNQLVFIQNGNALTDSLTVAEVFEKQHKDVMRDIRNLDCSDEFNQRNFAQVDYMDDRNRKYPKYLIKRDGLAFLIMGYTGKAAAVYKEKFIAAFNQMEEQLRNKVQVLDERTSLIQSMKLTIETAERQDQIQEVVNTHQVKITELEAKIDEQITLTSGEQRRLQKGIAIKVYELESDPAARPRLFKELHREIKDRFGVSSYKDVKQKELQSAIRYVEHWVPRKAVI</sequence>
<evidence type="ECO:0000313" key="2">
    <source>
        <dbReference type="EMBL" id="OXS77919.1"/>
    </source>
</evidence>
<evidence type="ECO:0000313" key="4">
    <source>
        <dbReference type="Proteomes" id="UP000186385"/>
    </source>
</evidence>
<feature type="domain" description="ORF6C" evidence="1">
    <location>
        <begin position="124"/>
        <end position="223"/>
    </location>
</feature>
<dbReference type="NCBIfam" id="TIGR02681">
    <property type="entry name" value="phage_pRha"/>
    <property type="match status" value="1"/>
</dbReference>
<dbReference type="AlphaFoldDB" id="A0A1N6WEW2"/>
<dbReference type="Proteomes" id="UP000186385">
    <property type="component" value="Unassembled WGS sequence"/>
</dbReference>
<keyword evidence="5" id="KW-1185">Reference proteome</keyword>
<proteinExistence type="predicted"/>
<dbReference type="STRING" id="1017273.SAMN05443094_104144"/>